<evidence type="ECO:0000313" key="7">
    <source>
        <dbReference type="Proteomes" id="UP000224567"/>
    </source>
</evidence>
<gene>
    <name evidence="6" type="ORF">CQW23_06462</name>
</gene>
<dbReference type="PRINTS" id="PR00775">
    <property type="entry name" value="HEATSHOCK90"/>
</dbReference>
<feature type="region of interest" description="Disordered" evidence="5">
    <location>
        <begin position="87"/>
        <end position="111"/>
    </location>
</feature>
<dbReference type="EMBL" id="MLFT02000003">
    <property type="protein sequence ID" value="PHT52000.1"/>
    <property type="molecule type" value="Genomic_DNA"/>
</dbReference>
<comment type="caution">
    <text evidence="6">The sequence shown here is derived from an EMBL/GenBank/DDBJ whole genome shotgun (WGS) entry which is preliminary data.</text>
</comment>
<dbReference type="OrthoDB" id="1738980at2759"/>
<sequence>MRTYLRAYDLWEVVEVGGEESQAGGSFTVTRDVNVEQLGRETKITLFFKEDQLEYLEERRIKDLIKKHSEFISYPIYLWAEKTAEKEISNDEDDEPKKDNEGSSKQTLLKLTQDQGGNYLFEFDSFRM</sequence>
<dbReference type="GO" id="GO:0016887">
    <property type="term" value="F:ATP hydrolysis activity"/>
    <property type="evidence" value="ECO:0007669"/>
    <property type="project" value="InterPro"/>
</dbReference>
<reference evidence="6 7" key="1">
    <citation type="journal article" date="2017" name="Genome Biol.">
        <title>New reference genome sequences of hot pepper reveal the massive evolution of plant disease-resistance genes by retroduplication.</title>
        <authorList>
            <person name="Kim S."/>
            <person name="Park J."/>
            <person name="Yeom S.I."/>
            <person name="Kim Y.M."/>
            <person name="Seo E."/>
            <person name="Kim K.T."/>
            <person name="Kim M.S."/>
            <person name="Lee J.M."/>
            <person name="Cheong K."/>
            <person name="Shin H.S."/>
            <person name="Kim S.B."/>
            <person name="Han K."/>
            <person name="Lee J."/>
            <person name="Park M."/>
            <person name="Lee H.A."/>
            <person name="Lee H.Y."/>
            <person name="Lee Y."/>
            <person name="Oh S."/>
            <person name="Lee J.H."/>
            <person name="Choi E."/>
            <person name="Choi E."/>
            <person name="Lee S.E."/>
            <person name="Jeon J."/>
            <person name="Kim H."/>
            <person name="Choi G."/>
            <person name="Song H."/>
            <person name="Lee J."/>
            <person name="Lee S.C."/>
            <person name="Kwon J.K."/>
            <person name="Lee H.Y."/>
            <person name="Koo N."/>
            <person name="Hong Y."/>
            <person name="Kim R.W."/>
            <person name="Kang W.H."/>
            <person name="Huh J.H."/>
            <person name="Kang B.C."/>
            <person name="Yang T.J."/>
            <person name="Lee Y.H."/>
            <person name="Bennetzen J.L."/>
            <person name="Choi D."/>
        </authorList>
    </citation>
    <scope>NUCLEOTIDE SEQUENCE [LARGE SCALE GENOMIC DNA]</scope>
    <source>
        <strain evidence="7">cv. PBC81</strain>
    </source>
</reference>
<evidence type="ECO:0000313" key="6">
    <source>
        <dbReference type="EMBL" id="PHT52000.1"/>
    </source>
</evidence>
<dbReference type="Proteomes" id="UP000224567">
    <property type="component" value="Unassembled WGS sequence"/>
</dbReference>
<organism evidence="6 7">
    <name type="scientific">Capsicum baccatum</name>
    <name type="common">Peruvian pepper</name>
    <dbReference type="NCBI Taxonomy" id="33114"/>
    <lineage>
        <taxon>Eukaryota</taxon>
        <taxon>Viridiplantae</taxon>
        <taxon>Streptophyta</taxon>
        <taxon>Embryophyta</taxon>
        <taxon>Tracheophyta</taxon>
        <taxon>Spermatophyta</taxon>
        <taxon>Magnoliopsida</taxon>
        <taxon>eudicotyledons</taxon>
        <taxon>Gunneridae</taxon>
        <taxon>Pentapetalae</taxon>
        <taxon>asterids</taxon>
        <taxon>lamiids</taxon>
        <taxon>Solanales</taxon>
        <taxon>Solanaceae</taxon>
        <taxon>Solanoideae</taxon>
        <taxon>Capsiceae</taxon>
        <taxon>Capsicum</taxon>
    </lineage>
</organism>
<dbReference type="Gene3D" id="3.30.565.10">
    <property type="entry name" value="Histidine kinase-like ATPase, C-terminal domain"/>
    <property type="match status" value="1"/>
</dbReference>
<dbReference type="InterPro" id="IPR020575">
    <property type="entry name" value="Hsp90_N"/>
</dbReference>
<accession>A0A2G2X3G7</accession>
<comment type="similarity">
    <text evidence="1">Belongs to the heat shock protein 90 family.</text>
</comment>
<dbReference type="GO" id="GO:0005524">
    <property type="term" value="F:ATP binding"/>
    <property type="evidence" value="ECO:0007669"/>
    <property type="project" value="UniProtKB-KW"/>
</dbReference>
<evidence type="ECO:0000256" key="4">
    <source>
        <dbReference type="ARBA" id="ARBA00023186"/>
    </source>
</evidence>
<evidence type="ECO:0000256" key="2">
    <source>
        <dbReference type="ARBA" id="ARBA00022741"/>
    </source>
</evidence>
<dbReference type="InterPro" id="IPR036890">
    <property type="entry name" value="HATPase_C_sf"/>
</dbReference>
<keyword evidence="4" id="KW-0143">Chaperone</keyword>
<dbReference type="AlphaFoldDB" id="A0A2G2X3G7"/>
<keyword evidence="2" id="KW-0547">Nucleotide-binding</keyword>
<keyword evidence="3" id="KW-0067">ATP-binding</keyword>
<proteinExistence type="inferred from homology"/>
<dbReference type="PANTHER" id="PTHR11528">
    <property type="entry name" value="HEAT SHOCK PROTEIN 90 FAMILY MEMBER"/>
    <property type="match status" value="1"/>
</dbReference>
<evidence type="ECO:0000256" key="3">
    <source>
        <dbReference type="ARBA" id="ARBA00022840"/>
    </source>
</evidence>
<dbReference type="STRING" id="33114.A0A2G2X3G7"/>
<feature type="compositionally biased region" description="Basic and acidic residues" evidence="5">
    <location>
        <begin position="87"/>
        <end position="102"/>
    </location>
</feature>
<evidence type="ECO:0000256" key="1">
    <source>
        <dbReference type="ARBA" id="ARBA00008239"/>
    </source>
</evidence>
<dbReference type="Pfam" id="PF00183">
    <property type="entry name" value="HSP90"/>
    <property type="match status" value="1"/>
</dbReference>
<dbReference type="GO" id="GO:0051082">
    <property type="term" value="F:unfolded protein binding"/>
    <property type="evidence" value="ECO:0007669"/>
    <property type="project" value="InterPro"/>
</dbReference>
<dbReference type="SUPFAM" id="SSF55874">
    <property type="entry name" value="ATPase domain of HSP90 chaperone/DNA topoisomerase II/histidine kinase"/>
    <property type="match status" value="1"/>
</dbReference>
<keyword evidence="7" id="KW-1185">Reference proteome</keyword>
<dbReference type="InterPro" id="IPR001404">
    <property type="entry name" value="Hsp90_fam"/>
</dbReference>
<name>A0A2G2X3G7_CAPBA</name>
<dbReference type="GO" id="GO:0140662">
    <property type="term" value="F:ATP-dependent protein folding chaperone"/>
    <property type="evidence" value="ECO:0007669"/>
    <property type="project" value="InterPro"/>
</dbReference>
<reference evidence="7" key="2">
    <citation type="journal article" date="2017" name="J. Anim. Genet.">
        <title>Multiple reference genome sequences of hot pepper reveal the massive evolution of plant disease resistance genes by retroduplication.</title>
        <authorList>
            <person name="Kim S."/>
            <person name="Park J."/>
            <person name="Yeom S.-I."/>
            <person name="Kim Y.-M."/>
            <person name="Seo E."/>
            <person name="Kim K.-T."/>
            <person name="Kim M.-S."/>
            <person name="Lee J.M."/>
            <person name="Cheong K."/>
            <person name="Shin H.-S."/>
            <person name="Kim S.-B."/>
            <person name="Han K."/>
            <person name="Lee J."/>
            <person name="Park M."/>
            <person name="Lee H.-A."/>
            <person name="Lee H.-Y."/>
            <person name="Lee Y."/>
            <person name="Oh S."/>
            <person name="Lee J.H."/>
            <person name="Choi E."/>
            <person name="Choi E."/>
            <person name="Lee S.E."/>
            <person name="Jeon J."/>
            <person name="Kim H."/>
            <person name="Choi G."/>
            <person name="Song H."/>
            <person name="Lee J."/>
            <person name="Lee S.-C."/>
            <person name="Kwon J.-K."/>
            <person name="Lee H.-Y."/>
            <person name="Koo N."/>
            <person name="Hong Y."/>
            <person name="Kim R.W."/>
            <person name="Kang W.-H."/>
            <person name="Huh J.H."/>
            <person name="Kang B.-C."/>
            <person name="Yang T.-J."/>
            <person name="Lee Y.-H."/>
            <person name="Bennetzen J.L."/>
            <person name="Choi D."/>
        </authorList>
    </citation>
    <scope>NUCLEOTIDE SEQUENCE [LARGE SCALE GENOMIC DNA]</scope>
    <source>
        <strain evidence="7">cv. PBC81</strain>
    </source>
</reference>
<evidence type="ECO:0000256" key="5">
    <source>
        <dbReference type="SAM" id="MobiDB-lite"/>
    </source>
</evidence>
<protein>
    <submittedName>
        <fullName evidence="6">Uncharacterized protein</fullName>
    </submittedName>
</protein>